<sequence>MFYLTRGTIERSANLEETTGRKWFWRILDFINPLRDPSLTVAAVLTFIEEAGQQNPWYIIIVIALVNWLAVRGIVWLVVNFTFASVFIGRRVWWSIQHPHLAWRILDAVGHEEIVIGGNSGMSDSIMLQDGTTIMSPLLGANGIHVIGELPAGTELPMLGMPGGQMPGEGMQPFNGSGFFPGAHDFSPNGFAGQPAMNYQPGANNTYNNEFVSTQSTDGLPQSFSQRPSQEEEQLRQQVAAFNRLLEDWIQFTEEKWRTISDSQLGWKPLRGRWGNWDDIFQDAYAAKTSDPMAEAAQLAGEATARRYETSKEKGSAASAVACFMRDMMTLRRGLDMIQQTTEQRPETPKGQPSVQSSRQFGGTNSGSLMNGSTGNTAARSSLIRRPAQIFVDADSKK</sequence>
<feature type="region of interest" description="Disordered" evidence="1">
    <location>
        <begin position="341"/>
        <end position="398"/>
    </location>
</feature>
<gene>
    <name evidence="3" type="ORF">KDK_30510</name>
</gene>
<feature type="transmembrane region" description="Helical" evidence="2">
    <location>
        <begin position="57"/>
        <end position="88"/>
    </location>
</feature>
<reference evidence="4" key="1">
    <citation type="submission" date="2018-12" db="EMBL/GenBank/DDBJ databases">
        <title>Tengunoibacter tsumagoiensis gen. nov., sp. nov., Dictyobacter kobayashii sp. nov., D. alpinus sp. nov., and D. joshuensis sp. nov. and description of Dictyobacteraceae fam. nov. within the order Ktedonobacterales isolated from Tengu-no-mugimeshi.</title>
        <authorList>
            <person name="Wang C.M."/>
            <person name="Zheng Y."/>
            <person name="Sakai Y."/>
            <person name="Toyoda A."/>
            <person name="Minakuchi Y."/>
            <person name="Abe K."/>
            <person name="Yokota A."/>
            <person name="Yabe S."/>
        </authorList>
    </citation>
    <scope>NUCLEOTIDE SEQUENCE [LARGE SCALE GENOMIC DNA]</scope>
    <source>
        <strain evidence="4">Uno11</strain>
    </source>
</reference>
<dbReference type="Proteomes" id="UP000287188">
    <property type="component" value="Unassembled WGS sequence"/>
</dbReference>
<evidence type="ECO:0000256" key="1">
    <source>
        <dbReference type="SAM" id="MobiDB-lite"/>
    </source>
</evidence>
<feature type="region of interest" description="Disordered" evidence="1">
    <location>
        <begin position="192"/>
        <end position="235"/>
    </location>
</feature>
<keyword evidence="4" id="KW-1185">Reference proteome</keyword>
<protein>
    <submittedName>
        <fullName evidence="3">Uncharacterized protein</fullName>
    </submittedName>
</protein>
<evidence type="ECO:0000313" key="4">
    <source>
        <dbReference type="Proteomes" id="UP000287188"/>
    </source>
</evidence>
<keyword evidence="2" id="KW-1133">Transmembrane helix</keyword>
<name>A0A402AJF8_9CHLR</name>
<accession>A0A402AJF8</accession>
<keyword evidence="2" id="KW-0812">Transmembrane</keyword>
<keyword evidence="2" id="KW-0472">Membrane</keyword>
<evidence type="ECO:0000313" key="3">
    <source>
        <dbReference type="EMBL" id="GCE19251.1"/>
    </source>
</evidence>
<dbReference type="AlphaFoldDB" id="A0A402AJF8"/>
<evidence type="ECO:0000256" key="2">
    <source>
        <dbReference type="SAM" id="Phobius"/>
    </source>
</evidence>
<organism evidence="3 4">
    <name type="scientific">Dictyobacter kobayashii</name>
    <dbReference type="NCBI Taxonomy" id="2014872"/>
    <lineage>
        <taxon>Bacteria</taxon>
        <taxon>Bacillati</taxon>
        <taxon>Chloroflexota</taxon>
        <taxon>Ktedonobacteria</taxon>
        <taxon>Ktedonobacterales</taxon>
        <taxon>Dictyobacteraceae</taxon>
        <taxon>Dictyobacter</taxon>
    </lineage>
</organism>
<proteinExistence type="predicted"/>
<dbReference type="EMBL" id="BIFS01000001">
    <property type="protein sequence ID" value="GCE19251.1"/>
    <property type="molecule type" value="Genomic_DNA"/>
</dbReference>
<feature type="compositionally biased region" description="Polar residues" evidence="1">
    <location>
        <begin position="201"/>
        <end position="228"/>
    </location>
</feature>
<feature type="compositionally biased region" description="Polar residues" evidence="1">
    <location>
        <begin position="351"/>
        <end position="380"/>
    </location>
</feature>
<comment type="caution">
    <text evidence="3">The sequence shown here is derived from an EMBL/GenBank/DDBJ whole genome shotgun (WGS) entry which is preliminary data.</text>
</comment>